<keyword evidence="5" id="KW-1185">Reference proteome</keyword>
<name>A0A3Q2D1C7_CYPVA</name>
<feature type="domain" description="Ig-like" evidence="3">
    <location>
        <begin position="10"/>
        <end position="88"/>
    </location>
</feature>
<dbReference type="OMA" id="NGEDFEW"/>
<dbReference type="PROSITE" id="PS50835">
    <property type="entry name" value="IG_LIKE"/>
    <property type="match status" value="2"/>
</dbReference>
<dbReference type="InterPro" id="IPR013783">
    <property type="entry name" value="Ig-like_fold"/>
</dbReference>
<evidence type="ECO:0000313" key="4">
    <source>
        <dbReference type="Ensembl" id="ENSCVAP00000012246.1"/>
    </source>
</evidence>
<dbReference type="InterPro" id="IPR050488">
    <property type="entry name" value="Ig_Fc_receptor"/>
</dbReference>
<dbReference type="GO" id="GO:0009897">
    <property type="term" value="C:external side of plasma membrane"/>
    <property type="evidence" value="ECO:0007669"/>
    <property type="project" value="TreeGrafter"/>
</dbReference>
<dbReference type="PANTHER" id="PTHR11481:SF64">
    <property type="entry name" value="FC RECEPTOR-LIKE PROTEIN 4"/>
    <property type="match status" value="1"/>
</dbReference>
<keyword evidence="2" id="KW-1015">Disulfide bond</keyword>
<proteinExistence type="predicted"/>
<dbReference type="GO" id="GO:0007166">
    <property type="term" value="P:cell surface receptor signaling pathway"/>
    <property type="evidence" value="ECO:0007669"/>
    <property type="project" value="TreeGrafter"/>
</dbReference>
<dbReference type="Pfam" id="PF13895">
    <property type="entry name" value="Ig_2"/>
    <property type="match status" value="1"/>
</dbReference>
<dbReference type="Gene3D" id="2.60.40.10">
    <property type="entry name" value="Immunoglobulins"/>
    <property type="match status" value="2"/>
</dbReference>
<dbReference type="Proteomes" id="UP000265020">
    <property type="component" value="Unassembled WGS sequence"/>
</dbReference>
<accession>A0A3Q2D1C7</accession>
<keyword evidence="1" id="KW-0732">Signal</keyword>
<evidence type="ECO:0000256" key="1">
    <source>
        <dbReference type="ARBA" id="ARBA00022729"/>
    </source>
</evidence>
<evidence type="ECO:0000256" key="2">
    <source>
        <dbReference type="ARBA" id="ARBA00023157"/>
    </source>
</evidence>
<evidence type="ECO:0000259" key="3">
    <source>
        <dbReference type="PROSITE" id="PS50835"/>
    </source>
</evidence>
<dbReference type="Ensembl" id="ENSCVAT00000019453.1">
    <property type="protein sequence ID" value="ENSCVAP00000012246.1"/>
    <property type="gene ID" value="ENSCVAG00000014648.1"/>
</dbReference>
<dbReference type="GeneTree" id="ENSGT01030000235219"/>
<reference evidence="4" key="2">
    <citation type="submission" date="2025-09" db="UniProtKB">
        <authorList>
            <consortium name="Ensembl"/>
        </authorList>
    </citation>
    <scope>IDENTIFICATION</scope>
</reference>
<evidence type="ECO:0000313" key="5">
    <source>
        <dbReference type="Proteomes" id="UP000265020"/>
    </source>
</evidence>
<dbReference type="InterPro" id="IPR036179">
    <property type="entry name" value="Ig-like_dom_sf"/>
</dbReference>
<dbReference type="PANTHER" id="PTHR11481">
    <property type="entry name" value="IMMUNOGLOBULIN FC RECEPTOR"/>
    <property type="match status" value="1"/>
</dbReference>
<reference evidence="4" key="1">
    <citation type="submission" date="2025-08" db="UniProtKB">
        <authorList>
            <consortium name="Ensembl"/>
        </authorList>
    </citation>
    <scope>IDENTIFICATION</scope>
</reference>
<dbReference type="SUPFAM" id="SSF48726">
    <property type="entry name" value="Immunoglobulin"/>
    <property type="match status" value="2"/>
</dbReference>
<dbReference type="GO" id="GO:0004888">
    <property type="term" value="F:transmembrane signaling receptor activity"/>
    <property type="evidence" value="ECO:0007669"/>
    <property type="project" value="TreeGrafter"/>
</dbReference>
<sequence>MLLGQFSIKPTVTLQHNWSPIFRGERVTLRCEIHGGGGTEWTYEWRPTSRYSETFSESRTITADSDSYSCRGRTNYEQTQWSDSFSLTVGEFMVIKHFIKQYSVDLLVFVFSSIAEKPRANLTAEETIIPAGGSITLTCSVPSSAGWKFGWFRQESMYQTAQLIRINEPDGFIRVSEEGIYSCRGGRGDPVFYTESSNKVSVRKTGEFSFCSPLKQKVISDLLNGGVSFFET</sequence>
<dbReference type="InterPro" id="IPR003599">
    <property type="entry name" value="Ig_sub"/>
</dbReference>
<organism evidence="4 5">
    <name type="scientific">Cyprinodon variegatus</name>
    <name type="common">Sheepshead minnow</name>
    <dbReference type="NCBI Taxonomy" id="28743"/>
    <lineage>
        <taxon>Eukaryota</taxon>
        <taxon>Metazoa</taxon>
        <taxon>Chordata</taxon>
        <taxon>Craniata</taxon>
        <taxon>Vertebrata</taxon>
        <taxon>Euteleostomi</taxon>
        <taxon>Actinopterygii</taxon>
        <taxon>Neopterygii</taxon>
        <taxon>Teleostei</taxon>
        <taxon>Neoteleostei</taxon>
        <taxon>Acanthomorphata</taxon>
        <taxon>Ovalentaria</taxon>
        <taxon>Atherinomorphae</taxon>
        <taxon>Cyprinodontiformes</taxon>
        <taxon>Cyprinodontidae</taxon>
        <taxon>Cyprinodon</taxon>
    </lineage>
</organism>
<protein>
    <recommendedName>
        <fullName evidence="3">Ig-like domain-containing protein</fullName>
    </recommendedName>
</protein>
<dbReference type="InterPro" id="IPR007110">
    <property type="entry name" value="Ig-like_dom"/>
</dbReference>
<dbReference type="SMART" id="SM00409">
    <property type="entry name" value="IG"/>
    <property type="match status" value="2"/>
</dbReference>
<dbReference type="GO" id="GO:0006955">
    <property type="term" value="P:immune response"/>
    <property type="evidence" value="ECO:0007669"/>
    <property type="project" value="TreeGrafter"/>
</dbReference>
<dbReference type="AlphaFoldDB" id="A0A3Q2D1C7"/>
<feature type="domain" description="Ig-like" evidence="3">
    <location>
        <begin position="118"/>
        <end position="201"/>
    </location>
</feature>